<evidence type="ECO:0000313" key="4">
    <source>
        <dbReference type="Proteomes" id="UP000050949"/>
    </source>
</evidence>
<protein>
    <submittedName>
        <fullName evidence="3">Phosphoesterase, DHH family protein</fullName>
    </submittedName>
</protein>
<dbReference type="GO" id="GO:0003676">
    <property type="term" value="F:nucleic acid binding"/>
    <property type="evidence" value="ECO:0007669"/>
    <property type="project" value="InterPro"/>
</dbReference>
<dbReference type="Gene3D" id="3.10.310.30">
    <property type="match status" value="1"/>
</dbReference>
<dbReference type="Pfam" id="PF02272">
    <property type="entry name" value="DHHA1"/>
    <property type="match status" value="1"/>
</dbReference>
<dbReference type="Gene3D" id="3.90.1640.10">
    <property type="entry name" value="inorganic pyrophosphatase (n-terminal core)"/>
    <property type="match status" value="1"/>
</dbReference>
<dbReference type="OrthoDB" id="9803668at2"/>
<dbReference type="SUPFAM" id="SSF64182">
    <property type="entry name" value="DHH phosphoesterases"/>
    <property type="match status" value="1"/>
</dbReference>
<organism evidence="3 4">
    <name type="scientific">Schleiferilactobacillus harbinensis DSM 16991</name>
    <dbReference type="NCBI Taxonomy" id="1122147"/>
    <lineage>
        <taxon>Bacteria</taxon>
        <taxon>Bacillati</taxon>
        <taxon>Bacillota</taxon>
        <taxon>Bacilli</taxon>
        <taxon>Lactobacillales</taxon>
        <taxon>Lactobacillaceae</taxon>
        <taxon>Schleiferilactobacillus</taxon>
    </lineage>
</organism>
<evidence type="ECO:0000313" key="3">
    <source>
        <dbReference type="EMBL" id="KRM27469.1"/>
    </source>
</evidence>
<comment type="caution">
    <text evidence="3">The sequence shown here is derived from an EMBL/GenBank/DDBJ whole genome shotgun (WGS) entry which is preliminary data.</text>
</comment>
<dbReference type="InterPro" id="IPR051319">
    <property type="entry name" value="Oligoribo/pAp-PDE_c-di-AMP_PDE"/>
</dbReference>
<dbReference type="eggNOG" id="COG0618">
    <property type="taxonomic scope" value="Bacteria"/>
</dbReference>
<name>A0A0R1XCQ6_9LACO</name>
<reference evidence="3 4" key="1">
    <citation type="journal article" date="2015" name="Genome Announc.">
        <title>Expanding the biotechnology potential of lactobacilli through comparative genomics of 213 strains and associated genera.</title>
        <authorList>
            <person name="Sun Z."/>
            <person name="Harris H.M."/>
            <person name="McCann A."/>
            <person name="Guo C."/>
            <person name="Argimon S."/>
            <person name="Zhang W."/>
            <person name="Yang X."/>
            <person name="Jeffery I.B."/>
            <person name="Cooney J.C."/>
            <person name="Kagawa T.F."/>
            <person name="Liu W."/>
            <person name="Song Y."/>
            <person name="Salvetti E."/>
            <person name="Wrobel A."/>
            <person name="Rasinkangas P."/>
            <person name="Parkhill J."/>
            <person name="Rea M.C."/>
            <person name="O'Sullivan O."/>
            <person name="Ritari J."/>
            <person name="Douillard F.P."/>
            <person name="Paul Ross R."/>
            <person name="Yang R."/>
            <person name="Briner A.E."/>
            <person name="Felis G.E."/>
            <person name="de Vos W.M."/>
            <person name="Barrangou R."/>
            <person name="Klaenhammer T.R."/>
            <person name="Caufield P.W."/>
            <person name="Cui Y."/>
            <person name="Zhang H."/>
            <person name="O'Toole P.W."/>
        </authorList>
    </citation>
    <scope>NUCLEOTIDE SEQUENCE [LARGE SCALE GENOMIC DNA]</scope>
    <source>
        <strain evidence="3 4">DSM 16991</strain>
    </source>
</reference>
<accession>A0A0R1XCQ6</accession>
<dbReference type="EMBL" id="AZFW01000048">
    <property type="protein sequence ID" value="KRM27469.1"/>
    <property type="molecule type" value="Genomic_DNA"/>
</dbReference>
<feature type="domain" description="DDH" evidence="1">
    <location>
        <begin position="20"/>
        <end position="156"/>
    </location>
</feature>
<dbReference type="RefSeq" id="WP_027828110.1">
    <property type="nucleotide sequence ID" value="NZ_AUEH01000012.1"/>
</dbReference>
<gene>
    <name evidence="3" type="ORF">FC91_GL002481</name>
</gene>
<dbReference type="InterPro" id="IPR003156">
    <property type="entry name" value="DHHA1_dom"/>
</dbReference>
<dbReference type="PANTHER" id="PTHR47618">
    <property type="entry name" value="BIFUNCTIONAL OLIGORIBONUCLEASE AND PAP PHOSPHATASE NRNA"/>
    <property type="match status" value="1"/>
</dbReference>
<dbReference type="InterPro" id="IPR038763">
    <property type="entry name" value="DHH_sf"/>
</dbReference>
<sequence length="316" mass="33743">MSDINPIAQVLAAIAQYDTIIIHRHINPDPDAIGSQTGLATILREAYPQKKIYTAGSAAPGLAWIGPQQQVPATAYPDALVIVIDTANTARIDSDHYQEAAKLMKIDHHPNREPFGDIQWVDAGASSSSEMVYDLVTYSDNLAISKAAAAPLYAGIIGDTGRFLYDLTTARTHEVAAALLRTGIDAPAIGRQEDQFSPQTGKLLAYALAHVTVTANGAGSLIMDQALLKEMGLPAGREQAVVGFLGKLSTVDRWVVFTERPDGKYRVEFRSKRTPIQPLAVRHGGGGHPLASGAVADSADEVQQIIQELTDLSAAN</sequence>
<dbReference type="Pfam" id="PF01368">
    <property type="entry name" value="DHH"/>
    <property type="match status" value="1"/>
</dbReference>
<feature type="domain" description="DHHA1" evidence="2">
    <location>
        <begin position="239"/>
        <end position="311"/>
    </location>
</feature>
<dbReference type="AlphaFoldDB" id="A0A0R1XCQ6"/>
<dbReference type="PANTHER" id="PTHR47618:SF1">
    <property type="entry name" value="BIFUNCTIONAL OLIGORIBONUCLEASE AND PAP PHOSPHATASE NRNA"/>
    <property type="match status" value="1"/>
</dbReference>
<dbReference type="Proteomes" id="UP000050949">
    <property type="component" value="Unassembled WGS sequence"/>
</dbReference>
<dbReference type="InterPro" id="IPR001667">
    <property type="entry name" value="DDH_dom"/>
</dbReference>
<proteinExistence type="predicted"/>
<dbReference type="PATRIC" id="fig|1122147.4.peg.2562"/>
<evidence type="ECO:0000259" key="1">
    <source>
        <dbReference type="Pfam" id="PF01368"/>
    </source>
</evidence>
<evidence type="ECO:0000259" key="2">
    <source>
        <dbReference type="Pfam" id="PF02272"/>
    </source>
</evidence>